<dbReference type="RefSeq" id="WP_089413533.1">
    <property type="nucleotide sequence ID" value="NZ_CP065318.1"/>
</dbReference>
<dbReference type="InterPro" id="IPR013321">
    <property type="entry name" value="Arc_rbn_hlx_hlx"/>
</dbReference>
<reference evidence="2" key="1">
    <citation type="submission" date="2018-04" db="EMBL/GenBank/DDBJ databases">
        <title>Draft Genome Sequences of 10 Lactobacillus Species from 22 Commercial Probiotic Products.</title>
        <authorList>
            <person name="Gangiredla J."/>
            <person name="Barnaba T.J."/>
            <person name="Mammel M.K."/>
            <person name="Lacher D.W."/>
            <person name="Elkins C.A."/>
            <person name="Lampel K.A."/>
            <person name="Whitehouse C.A."/>
            <person name="Tartera C."/>
        </authorList>
    </citation>
    <scope>NUCLEOTIDE SEQUENCE [LARGE SCALE GENOMIC DNA]</scope>
    <source>
        <strain evidence="2">DS12_10</strain>
    </source>
</reference>
<dbReference type="GO" id="GO:0006355">
    <property type="term" value="P:regulation of DNA-templated transcription"/>
    <property type="evidence" value="ECO:0007669"/>
    <property type="project" value="InterPro"/>
</dbReference>
<accession>A0A2T5Q1K3</accession>
<organism evidence="1 2">
    <name type="scientific">Limosilactobacillus reuteri</name>
    <name type="common">Lactobacillus reuteri</name>
    <dbReference type="NCBI Taxonomy" id="1598"/>
    <lineage>
        <taxon>Bacteria</taxon>
        <taxon>Bacillati</taxon>
        <taxon>Bacillota</taxon>
        <taxon>Bacilli</taxon>
        <taxon>Lactobacillales</taxon>
        <taxon>Lactobacillaceae</taxon>
        <taxon>Limosilactobacillus</taxon>
    </lineage>
</organism>
<dbReference type="Pfam" id="PF04221">
    <property type="entry name" value="RelB"/>
    <property type="match status" value="1"/>
</dbReference>
<dbReference type="AlphaFoldDB" id="A0A2T5Q1K3"/>
<dbReference type="EMBL" id="QAZN01000024">
    <property type="protein sequence ID" value="PTV01840.1"/>
    <property type="molecule type" value="Genomic_DNA"/>
</dbReference>
<evidence type="ECO:0000313" key="1">
    <source>
        <dbReference type="EMBL" id="PTV01840.1"/>
    </source>
</evidence>
<dbReference type="Gene3D" id="1.10.1220.10">
    <property type="entry name" value="Met repressor-like"/>
    <property type="match status" value="1"/>
</dbReference>
<name>A0A2T5Q1K3_LIMRT</name>
<dbReference type="NCBIfam" id="TIGR02384">
    <property type="entry name" value="RelB_DinJ"/>
    <property type="match status" value="1"/>
</dbReference>
<protein>
    <submittedName>
        <fullName evidence="1">Type II toxin-antitoxin system antitoxin, RelB/DinJ family</fullName>
    </submittedName>
</protein>
<sequence length="96" mass="10770">MSTATKSKKMQSRVQANVDPKIKERAENVIKEVGLTPTAVINGLYHKIAATGRIPVDFSLTADQMADLELQEAIKNIPVKKLRTKKEIEDFFNNED</sequence>
<dbReference type="Proteomes" id="UP000244083">
    <property type="component" value="Unassembled WGS sequence"/>
</dbReference>
<proteinExistence type="predicted"/>
<comment type="caution">
    <text evidence="1">The sequence shown here is derived from an EMBL/GenBank/DDBJ whole genome shotgun (WGS) entry which is preliminary data.</text>
</comment>
<gene>
    <name evidence="1" type="ORF">DB325_09330</name>
</gene>
<evidence type="ECO:0000313" key="2">
    <source>
        <dbReference type="Proteomes" id="UP000244083"/>
    </source>
</evidence>
<dbReference type="InterPro" id="IPR007337">
    <property type="entry name" value="RelB/DinJ"/>
</dbReference>